<evidence type="ECO:0000259" key="2">
    <source>
        <dbReference type="PROSITE" id="PS50887"/>
    </source>
</evidence>
<dbReference type="InterPro" id="IPR043128">
    <property type="entry name" value="Rev_trsase/Diguanyl_cyclase"/>
</dbReference>
<dbReference type="Gene3D" id="3.30.70.270">
    <property type="match status" value="1"/>
</dbReference>
<evidence type="ECO:0000256" key="1">
    <source>
        <dbReference type="SAM" id="Phobius"/>
    </source>
</evidence>
<evidence type="ECO:0000313" key="3">
    <source>
        <dbReference type="EMBL" id="TWH73724.1"/>
    </source>
</evidence>
<dbReference type="GO" id="GO:0043709">
    <property type="term" value="P:cell adhesion involved in single-species biofilm formation"/>
    <property type="evidence" value="ECO:0007669"/>
    <property type="project" value="TreeGrafter"/>
</dbReference>
<dbReference type="PANTHER" id="PTHR45138">
    <property type="entry name" value="REGULATORY COMPONENTS OF SENSORY TRANSDUCTION SYSTEM"/>
    <property type="match status" value="1"/>
</dbReference>
<protein>
    <submittedName>
        <fullName evidence="3">Diguanylate cyclase (GGDEF)-like protein</fullName>
    </submittedName>
</protein>
<keyword evidence="1" id="KW-0472">Membrane</keyword>
<keyword evidence="1" id="KW-1133">Transmembrane helix</keyword>
<dbReference type="NCBIfam" id="TIGR00254">
    <property type="entry name" value="GGDEF"/>
    <property type="match status" value="1"/>
</dbReference>
<feature type="transmembrane region" description="Helical" evidence="1">
    <location>
        <begin position="126"/>
        <end position="155"/>
    </location>
</feature>
<dbReference type="SUPFAM" id="SSF55073">
    <property type="entry name" value="Nucleotide cyclase"/>
    <property type="match status" value="1"/>
</dbReference>
<comment type="caution">
    <text evidence="3">The sequence shown here is derived from an EMBL/GenBank/DDBJ whole genome shotgun (WGS) entry which is preliminary data.</text>
</comment>
<sequence length="319" mass="33138">MDGGTVLRGRPVRVVLLAALFLVGGAFCLAAAVRPLSPAAPTTLNAALGVTGVLLGSALWAAASRVTAVVVHAALVFLTAATALLAWQSATAVGVVGLGPMVIALGSYAAHFTSLRATRAHVSTTVALVTTGAVAATPGGFAVPWLIAMVTAVALTESQAQLSGRLRAIAATDPLTGLANRRAWQAETARTLARAHRTGAPLTLAVLDLDGFKEVNDRDGHDAGDALLRRLARTWSGRLRTSDLLGRYGGDEFVLCLPDTDLLGAAEILARLRHDAATTWSVGTAVREDGDSLTALLNRADADLYLRKRARRAPEPDVH</sequence>
<dbReference type="InterPro" id="IPR029787">
    <property type="entry name" value="Nucleotide_cyclase"/>
</dbReference>
<feature type="domain" description="GGDEF" evidence="2">
    <location>
        <begin position="200"/>
        <end position="319"/>
    </location>
</feature>
<feature type="transmembrane region" description="Helical" evidence="1">
    <location>
        <begin position="93"/>
        <end position="114"/>
    </location>
</feature>
<dbReference type="GO" id="GO:0005886">
    <property type="term" value="C:plasma membrane"/>
    <property type="evidence" value="ECO:0007669"/>
    <property type="project" value="TreeGrafter"/>
</dbReference>
<organism evidence="3 4">
    <name type="scientific">Modestobacter roseus</name>
    <dbReference type="NCBI Taxonomy" id="1181884"/>
    <lineage>
        <taxon>Bacteria</taxon>
        <taxon>Bacillati</taxon>
        <taxon>Actinomycetota</taxon>
        <taxon>Actinomycetes</taxon>
        <taxon>Geodermatophilales</taxon>
        <taxon>Geodermatophilaceae</taxon>
        <taxon>Modestobacter</taxon>
    </lineage>
</organism>
<dbReference type="InterPro" id="IPR050469">
    <property type="entry name" value="Diguanylate_Cyclase"/>
</dbReference>
<dbReference type="PROSITE" id="PS50887">
    <property type="entry name" value="GGDEF"/>
    <property type="match status" value="1"/>
</dbReference>
<dbReference type="GO" id="GO:0052621">
    <property type="term" value="F:diguanylate cyclase activity"/>
    <property type="evidence" value="ECO:0007669"/>
    <property type="project" value="TreeGrafter"/>
</dbReference>
<keyword evidence="4" id="KW-1185">Reference proteome</keyword>
<dbReference type="RefSeq" id="WP_153357723.1">
    <property type="nucleotide sequence ID" value="NZ_JABGDC010000027.1"/>
</dbReference>
<feature type="transmembrane region" description="Helical" evidence="1">
    <location>
        <begin position="12"/>
        <end position="32"/>
    </location>
</feature>
<dbReference type="Pfam" id="PF00990">
    <property type="entry name" value="GGDEF"/>
    <property type="match status" value="1"/>
</dbReference>
<accession>A0A562IT42</accession>
<keyword evidence="1" id="KW-0812">Transmembrane</keyword>
<dbReference type="SMART" id="SM00267">
    <property type="entry name" value="GGDEF"/>
    <property type="match status" value="1"/>
</dbReference>
<evidence type="ECO:0000313" key="4">
    <source>
        <dbReference type="Proteomes" id="UP000321490"/>
    </source>
</evidence>
<reference evidence="3 4" key="1">
    <citation type="submission" date="2019-07" db="EMBL/GenBank/DDBJ databases">
        <title>R&amp;d 2014.</title>
        <authorList>
            <person name="Klenk H.-P."/>
        </authorList>
    </citation>
    <scope>NUCLEOTIDE SEQUENCE [LARGE SCALE GENOMIC DNA]</scope>
    <source>
        <strain evidence="3 4">DSM 45764</strain>
    </source>
</reference>
<dbReference type="EMBL" id="VLKF01000001">
    <property type="protein sequence ID" value="TWH73724.1"/>
    <property type="molecule type" value="Genomic_DNA"/>
</dbReference>
<dbReference type="PANTHER" id="PTHR45138:SF24">
    <property type="entry name" value="DIGUANYLATE CYCLASE DGCC-RELATED"/>
    <property type="match status" value="1"/>
</dbReference>
<dbReference type="GO" id="GO:1902201">
    <property type="term" value="P:negative regulation of bacterial-type flagellum-dependent cell motility"/>
    <property type="evidence" value="ECO:0007669"/>
    <property type="project" value="TreeGrafter"/>
</dbReference>
<dbReference type="InterPro" id="IPR000160">
    <property type="entry name" value="GGDEF_dom"/>
</dbReference>
<dbReference type="Proteomes" id="UP000321490">
    <property type="component" value="Unassembled WGS sequence"/>
</dbReference>
<dbReference type="OrthoDB" id="23692at2"/>
<dbReference type="AlphaFoldDB" id="A0A562IT42"/>
<name>A0A562IT42_9ACTN</name>
<gene>
    <name evidence="3" type="ORF">JD78_02248</name>
</gene>
<feature type="transmembrane region" description="Helical" evidence="1">
    <location>
        <begin position="69"/>
        <end position="87"/>
    </location>
</feature>
<dbReference type="CDD" id="cd01949">
    <property type="entry name" value="GGDEF"/>
    <property type="match status" value="1"/>
</dbReference>
<feature type="transmembrane region" description="Helical" evidence="1">
    <location>
        <begin position="44"/>
        <end position="62"/>
    </location>
</feature>
<proteinExistence type="predicted"/>